<dbReference type="CDD" id="cd00054">
    <property type="entry name" value="EGF_CA"/>
    <property type="match status" value="1"/>
</dbReference>
<dbReference type="SUPFAM" id="SSF57196">
    <property type="entry name" value="EGF/Laminin"/>
    <property type="match status" value="1"/>
</dbReference>
<keyword evidence="7" id="KW-0677">Repeat</keyword>
<dbReference type="InterPro" id="IPR025287">
    <property type="entry name" value="WAK_GUB"/>
</dbReference>
<dbReference type="InterPro" id="IPR049883">
    <property type="entry name" value="NOTCH1_EGF-like"/>
</dbReference>
<dbReference type="SMART" id="SM00179">
    <property type="entry name" value="EGF_CA"/>
    <property type="match status" value="1"/>
</dbReference>
<keyword evidence="5 18" id="KW-0812">Transmembrane</keyword>
<evidence type="ECO:0000256" key="16">
    <source>
        <dbReference type="PROSITE-ProRule" id="PRU10141"/>
    </source>
</evidence>
<evidence type="ECO:0000256" key="10">
    <source>
        <dbReference type="ARBA" id="ARBA00022840"/>
    </source>
</evidence>
<evidence type="ECO:0008006" key="23">
    <source>
        <dbReference type="Google" id="ProtNLM"/>
    </source>
</evidence>
<proteinExistence type="predicted"/>
<dbReference type="EMBL" id="CP144750">
    <property type="protein sequence ID" value="WVZ82627.1"/>
    <property type="molecule type" value="Genomic_DNA"/>
</dbReference>
<evidence type="ECO:0000256" key="1">
    <source>
        <dbReference type="ARBA" id="ARBA00004479"/>
    </source>
</evidence>
<keyword evidence="2" id="KW-0723">Serine/threonine-protein kinase</keyword>
<dbReference type="PROSITE" id="PS00108">
    <property type="entry name" value="PROTEIN_KINASE_ST"/>
    <property type="match status" value="1"/>
</dbReference>
<dbReference type="PROSITE" id="PS01187">
    <property type="entry name" value="EGF_CA"/>
    <property type="match status" value="1"/>
</dbReference>
<dbReference type="PROSITE" id="PS00010">
    <property type="entry name" value="ASX_HYDROXYL"/>
    <property type="match status" value="1"/>
</dbReference>
<dbReference type="FunFam" id="1.10.510.10:FF:000084">
    <property type="entry name" value="Wall-associated receptor kinase 2"/>
    <property type="match status" value="1"/>
</dbReference>
<evidence type="ECO:0000256" key="11">
    <source>
        <dbReference type="ARBA" id="ARBA00022989"/>
    </source>
</evidence>
<comment type="caution">
    <text evidence="15">Lacks conserved residue(s) required for the propagation of feature annotation.</text>
</comment>
<dbReference type="GO" id="GO:0004674">
    <property type="term" value="F:protein serine/threonine kinase activity"/>
    <property type="evidence" value="ECO:0007669"/>
    <property type="project" value="UniProtKB-KW"/>
</dbReference>
<dbReference type="Pfam" id="PF00069">
    <property type="entry name" value="Pkinase"/>
    <property type="match status" value="1"/>
</dbReference>
<gene>
    <name evidence="21" type="ORF">U9M48_029873</name>
</gene>
<dbReference type="Proteomes" id="UP001341281">
    <property type="component" value="Chromosome 06"/>
</dbReference>
<dbReference type="Gene3D" id="3.30.200.20">
    <property type="entry name" value="Phosphorylase Kinase, domain 1"/>
    <property type="match status" value="1"/>
</dbReference>
<keyword evidence="10 16" id="KW-0067">ATP-binding</keyword>
<feature type="compositionally biased region" description="Basic residues" evidence="17">
    <location>
        <begin position="62"/>
        <end position="71"/>
    </location>
</feature>
<dbReference type="InterPro" id="IPR000719">
    <property type="entry name" value="Prot_kinase_dom"/>
</dbReference>
<dbReference type="GO" id="GO:0030247">
    <property type="term" value="F:polysaccharide binding"/>
    <property type="evidence" value="ECO:0007669"/>
    <property type="project" value="InterPro"/>
</dbReference>
<dbReference type="CDD" id="cd14066">
    <property type="entry name" value="STKc_IRAK"/>
    <property type="match status" value="1"/>
</dbReference>
<evidence type="ECO:0000256" key="14">
    <source>
        <dbReference type="ARBA" id="ARBA00023180"/>
    </source>
</evidence>
<name>A0AAQ3U2H4_PASNO</name>
<evidence type="ECO:0000259" key="20">
    <source>
        <dbReference type="PROSITE" id="PS50026"/>
    </source>
</evidence>
<evidence type="ECO:0000256" key="7">
    <source>
        <dbReference type="ARBA" id="ARBA00022737"/>
    </source>
</evidence>
<dbReference type="InterPro" id="IPR045274">
    <property type="entry name" value="WAK-like"/>
</dbReference>
<feature type="transmembrane region" description="Helical" evidence="18">
    <location>
        <begin position="565"/>
        <end position="584"/>
    </location>
</feature>
<dbReference type="InterPro" id="IPR011009">
    <property type="entry name" value="Kinase-like_dom_sf"/>
</dbReference>
<reference evidence="21 22" key="1">
    <citation type="submission" date="2024-02" db="EMBL/GenBank/DDBJ databases">
        <title>High-quality chromosome-scale genome assembly of Pensacola bahiagrass (Paspalum notatum Flugge var. saurae).</title>
        <authorList>
            <person name="Vega J.M."/>
            <person name="Podio M."/>
            <person name="Orjuela J."/>
            <person name="Siena L.A."/>
            <person name="Pessino S.C."/>
            <person name="Combes M.C."/>
            <person name="Mariac C."/>
            <person name="Albertini E."/>
            <person name="Pupilli F."/>
            <person name="Ortiz J.P.A."/>
            <person name="Leblanc O."/>
        </authorList>
    </citation>
    <scope>NUCLEOTIDE SEQUENCE [LARGE SCALE GENOMIC DNA]</scope>
    <source>
        <strain evidence="21">R1</strain>
        <tissue evidence="21">Leaf</tissue>
    </source>
</reference>
<dbReference type="InterPro" id="IPR000152">
    <property type="entry name" value="EGF-type_Asp/Asn_hydroxyl_site"/>
</dbReference>
<keyword evidence="6" id="KW-0732">Signal</keyword>
<dbReference type="GO" id="GO:0005509">
    <property type="term" value="F:calcium ion binding"/>
    <property type="evidence" value="ECO:0007669"/>
    <property type="project" value="InterPro"/>
</dbReference>
<dbReference type="PROSITE" id="PS50011">
    <property type="entry name" value="PROTEIN_KINASE_DOM"/>
    <property type="match status" value="1"/>
</dbReference>
<organism evidence="21 22">
    <name type="scientific">Paspalum notatum var. saurae</name>
    <dbReference type="NCBI Taxonomy" id="547442"/>
    <lineage>
        <taxon>Eukaryota</taxon>
        <taxon>Viridiplantae</taxon>
        <taxon>Streptophyta</taxon>
        <taxon>Embryophyta</taxon>
        <taxon>Tracheophyta</taxon>
        <taxon>Spermatophyta</taxon>
        <taxon>Magnoliopsida</taxon>
        <taxon>Liliopsida</taxon>
        <taxon>Poales</taxon>
        <taxon>Poaceae</taxon>
        <taxon>PACMAD clade</taxon>
        <taxon>Panicoideae</taxon>
        <taxon>Andropogonodae</taxon>
        <taxon>Paspaleae</taxon>
        <taxon>Paspalinae</taxon>
        <taxon>Paspalum</taxon>
    </lineage>
</organism>
<keyword evidence="3 15" id="KW-0245">EGF-like domain</keyword>
<dbReference type="Gene3D" id="2.10.25.10">
    <property type="entry name" value="Laminin"/>
    <property type="match status" value="1"/>
</dbReference>
<dbReference type="PROSITE" id="PS50026">
    <property type="entry name" value="EGF_3"/>
    <property type="match status" value="1"/>
</dbReference>
<evidence type="ECO:0000313" key="21">
    <source>
        <dbReference type="EMBL" id="WVZ82627.1"/>
    </source>
</evidence>
<accession>A0AAQ3U2H4</accession>
<evidence type="ECO:0000256" key="15">
    <source>
        <dbReference type="PROSITE-ProRule" id="PRU00076"/>
    </source>
</evidence>
<keyword evidence="8 16" id="KW-0547">Nucleotide-binding</keyword>
<keyword evidence="11 18" id="KW-1133">Transmembrane helix</keyword>
<dbReference type="InterPro" id="IPR018097">
    <property type="entry name" value="EGF_Ca-bd_CS"/>
</dbReference>
<dbReference type="FunFam" id="2.10.25.10:FF:000005">
    <property type="entry name" value="Fibrillin 2"/>
    <property type="match status" value="1"/>
</dbReference>
<dbReference type="Pfam" id="PF07645">
    <property type="entry name" value="EGF_CA"/>
    <property type="match status" value="1"/>
</dbReference>
<dbReference type="PANTHER" id="PTHR27005:SF503">
    <property type="entry name" value="OS06G0142500 PROTEIN"/>
    <property type="match status" value="1"/>
</dbReference>
<keyword evidence="22" id="KW-1185">Reference proteome</keyword>
<feature type="region of interest" description="Disordered" evidence="17">
    <location>
        <begin position="1"/>
        <end position="40"/>
    </location>
</feature>
<dbReference type="GO" id="GO:0005886">
    <property type="term" value="C:plasma membrane"/>
    <property type="evidence" value="ECO:0007669"/>
    <property type="project" value="TreeGrafter"/>
</dbReference>
<dbReference type="FunFam" id="3.30.200.20:FF:000043">
    <property type="entry name" value="Wall-associated receptor kinase 2"/>
    <property type="match status" value="1"/>
</dbReference>
<evidence type="ECO:0000256" key="12">
    <source>
        <dbReference type="ARBA" id="ARBA00023136"/>
    </source>
</evidence>
<evidence type="ECO:0000256" key="8">
    <source>
        <dbReference type="ARBA" id="ARBA00022741"/>
    </source>
</evidence>
<dbReference type="Pfam" id="PF13947">
    <property type="entry name" value="GUB_WAK_bind"/>
    <property type="match status" value="1"/>
</dbReference>
<evidence type="ECO:0000256" key="3">
    <source>
        <dbReference type="ARBA" id="ARBA00022536"/>
    </source>
</evidence>
<dbReference type="AlphaFoldDB" id="A0AAQ3U2H4"/>
<evidence type="ECO:0000256" key="5">
    <source>
        <dbReference type="ARBA" id="ARBA00022692"/>
    </source>
</evidence>
<dbReference type="InterPro" id="IPR017441">
    <property type="entry name" value="Protein_kinase_ATP_BS"/>
</dbReference>
<sequence length="972" mass="106560">MASSAGPPSTCPRSRRVPTPAAALLVPSGGPSRSRSGSLGWLAAESETALGGLPVSAGWTRTGRRERRRPTRPLARASRASGCPRRRRARPPPRTSPGWWLPTAAPRVLSTSRVPRSAAACNGPETLRRPRHCEGEEALQPLLRALGRLVQPEEDGSEDRRAGLLRQDGVREARREGLHRELRESAARGMHRLLLAVAATLILILQQQSYSVATDDGAAGNKRLTPKDGCPPRCGNVSIPYPFGIGEGCFREDFEVLCLQDNVPILNTTGTPLLEINLTSGEARIQSNISQACNISVYGAFGGDKLPVGRSFMVSRDKNIFTAIGCSTIALINGDIVTPIGEEEEDNDPDDDGSPSYSVSACGVFCLHDGTSSNTDCTGRGCCQSKLPRNLKSFYPVFLNNSYMRAKVYGFTPCSYAFVSEVNWFQYDPSYVMPNVFEKNYSVANGAPLVLDWVVGNVSCENATKMGSSYACIDEHSTCVNATTRGQGYRCNCSTGFEGNPYIPGGCQDINECKYPSLYCINSNCTNTFGSYNCSCPPGTHSKDPKIAPCTPIPGTNNKQLQVKVVVGLAISLVFLVVCIFIVMTKCERDKLAKEKDRFFKQNGGHILYQQMLSKRVDTITIFTIDDLKKATNDFDKSREVGTGGHGVVYKGILRDNKVVAVKRSKIIDVTETDEFVQEIIILSQINHRNVVRLLGCCLDVEVPILVYEFIPNGTLFHLIHGNNRDGRPLSLEIRLKIAQESAEALAYLHLSTNHSIVHGDVKSLNILLDEDYAAKVTDFGASRILPKDAVQLMTMVQGTLGYLDPEYLQERKLTEKSDVYSFGVVLLELITSKTAIYFEGPGEGKSLASSFLLAMKEERVEGILDSSIMGVGLEELLKEIAKLASLCLSFRGEERPSMTQVADRLRAVRNTWREILLLKHEEAQHLIERSRMDPVCDLPPSMTYTAQMMGLEIITASTADRDAGTNNMLGR</sequence>
<evidence type="ECO:0000256" key="13">
    <source>
        <dbReference type="ARBA" id="ARBA00023157"/>
    </source>
</evidence>
<evidence type="ECO:0000256" key="9">
    <source>
        <dbReference type="ARBA" id="ARBA00022777"/>
    </source>
</evidence>
<dbReference type="GO" id="GO:0007166">
    <property type="term" value="P:cell surface receptor signaling pathway"/>
    <property type="evidence" value="ECO:0007669"/>
    <property type="project" value="InterPro"/>
</dbReference>
<dbReference type="PANTHER" id="PTHR27005">
    <property type="entry name" value="WALL-ASSOCIATED RECEPTOR KINASE-LIKE 21"/>
    <property type="match status" value="1"/>
</dbReference>
<evidence type="ECO:0000256" key="18">
    <source>
        <dbReference type="SAM" id="Phobius"/>
    </source>
</evidence>
<keyword evidence="4" id="KW-0808">Transferase</keyword>
<evidence type="ECO:0000259" key="19">
    <source>
        <dbReference type="PROSITE" id="PS50011"/>
    </source>
</evidence>
<comment type="subcellular location">
    <subcellularLocation>
        <location evidence="1">Membrane</location>
        <topology evidence="1">Single-pass type I membrane protein</topology>
    </subcellularLocation>
</comment>
<dbReference type="PROSITE" id="PS00107">
    <property type="entry name" value="PROTEIN_KINASE_ATP"/>
    <property type="match status" value="1"/>
</dbReference>
<feature type="region of interest" description="Disordered" evidence="17">
    <location>
        <begin position="52"/>
        <end position="103"/>
    </location>
</feature>
<dbReference type="SUPFAM" id="SSF56112">
    <property type="entry name" value="Protein kinase-like (PK-like)"/>
    <property type="match status" value="1"/>
</dbReference>
<keyword evidence="14" id="KW-0325">Glycoprotein</keyword>
<dbReference type="SMART" id="SM00220">
    <property type="entry name" value="S_TKc"/>
    <property type="match status" value="1"/>
</dbReference>
<dbReference type="InterPro" id="IPR000742">
    <property type="entry name" value="EGF"/>
</dbReference>
<evidence type="ECO:0000256" key="2">
    <source>
        <dbReference type="ARBA" id="ARBA00022527"/>
    </source>
</evidence>
<protein>
    <recommendedName>
        <fullName evidence="23">Protein kinase domain-containing protein</fullName>
    </recommendedName>
</protein>
<keyword evidence="13" id="KW-1015">Disulfide bond</keyword>
<evidence type="ECO:0000313" key="22">
    <source>
        <dbReference type="Proteomes" id="UP001341281"/>
    </source>
</evidence>
<feature type="compositionally biased region" description="Low complexity" evidence="17">
    <location>
        <begin position="72"/>
        <end position="83"/>
    </location>
</feature>
<dbReference type="Gene3D" id="1.10.510.10">
    <property type="entry name" value="Transferase(Phosphotransferase) domain 1"/>
    <property type="match status" value="1"/>
</dbReference>
<feature type="domain" description="EGF-like" evidence="20">
    <location>
        <begin position="509"/>
        <end position="546"/>
    </location>
</feature>
<dbReference type="InterPro" id="IPR008271">
    <property type="entry name" value="Ser/Thr_kinase_AS"/>
</dbReference>
<dbReference type="GO" id="GO:0005524">
    <property type="term" value="F:ATP binding"/>
    <property type="evidence" value="ECO:0007669"/>
    <property type="project" value="UniProtKB-UniRule"/>
</dbReference>
<feature type="domain" description="Protein kinase" evidence="19">
    <location>
        <begin position="635"/>
        <end position="914"/>
    </location>
</feature>
<feature type="binding site" evidence="16">
    <location>
        <position position="663"/>
    </location>
    <ligand>
        <name>ATP</name>
        <dbReference type="ChEBI" id="CHEBI:30616"/>
    </ligand>
</feature>
<dbReference type="SMART" id="SM00181">
    <property type="entry name" value="EGF"/>
    <property type="match status" value="2"/>
</dbReference>
<evidence type="ECO:0000256" key="6">
    <source>
        <dbReference type="ARBA" id="ARBA00022729"/>
    </source>
</evidence>
<keyword evidence="9" id="KW-0418">Kinase</keyword>
<keyword evidence="12 18" id="KW-0472">Membrane</keyword>
<dbReference type="InterPro" id="IPR001881">
    <property type="entry name" value="EGF-like_Ca-bd_dom"/>
</dbReference>
<evidence type="ECO:0000256" key="4">
    <source>
        <dbReference type="ARBA" id="ARBA00022679"/>
    </source>
</evidence>
<evidence type="ECO:0000256" key="17">
    <source>
        <dbReference type="SAM" id="MobiDB-lite"/>
    </source>
</evidence>
<feature type="compositionally biased region" description="Low complexity" evidence="17">
    <location>
        <begin position="27"/>
        <end position="38"/>
    </location>
</feature>